<feature type="transmembrane region" description="Helical" evidence="2">
    <location>
        <begin position="179"/>
        <end position="202"/>
    </location>
</feature>
<name>A0A2T2NP05_CORCC</name>
<proteinExistence type="predicted"/>
<feature type="transmembrane region" description="Helical" evidence="2">
    <location>
        <begin position="61"/>
        <end position="83"/>
    </location>
</feature>
<feature type="region of interest" description="Disordered" evidence="1">
    <location>
        <begin position="128"/>
        <end position="149"/>
    </location>
</feature>
<keyword evidence="2" id="KW-0812">Transmembrane</keyword>
<sequence>MSPTFFRRDTHPRTYAVPRNADYDASVFKSQWSNPSDILSLLLLLGPEIVHRAIAQLSGNVVVPVAFSFGWVSYSLTALLAVIGGGRLMPDADFPCLVIGAKSGHIRNNKSWVLGRLLRDLEKHTDDQLTNNERAHEAETRQSTASARNAPHAWEALRVCVFSFQEDEEANHGSPRIDWLWYMGISVVILQLSISSLPWILYGRWGTFFVTFGGTSLSIFSASLPQWRQEKWACPRTSTTVTITRGNGCRLAMVVLGVRNVGLDLEVLATGTRTEQSSRLTKLLAPIFAIMWIVLLICVAGMNDHSWYLLGIGTIGMLQNVFAAGATRRPEALGIQIKLTDVVKGPKVQGVLKTLEERYPLVGTSLLSVFFPGSMRVKQEEVPFWRDAMNKRMAPNEYGFRIDALPPEGTLADPILQSQNTLVADEKQLQ</sequence>
<dbReference type="Proteomes" id="UP000240883">
    <property type="component" value="Unassembled WGS sequence"/>
</dbReference>
<organism evidence="3 4">
    <name type="scientific">Corynespora cassiicola Philippines</name>
    <dbReference type="NCBI Taxonomy" id="1448308"/>
    <lineage>
        <taxon>Eukaryota</taxon>
        <taxon>Fungi</taxon>
        <taxon>Dikarya</taxon>
        <taxon>Ascomycota</taxon>
        <taxon>Pezizomycotina</taxon>
        <taxon>Dothideomycetes</taxon>
        <taxon>Pleosporomycetidae</taxon>
        <taxon>Pleosporales</taxon>
        <taxon>Corynesporascaceae</taxon>
        <taxon>Corynespora</taxon>
    </lineage>
</organism>
<feature type="transmembrane region" description="Helical" evidence="2">
    <location>
        <begin position="283"/>
        <end position="302"/>
    </location>
</feature>
<dbReference type="EMBL" id="KZ678135">
    <property type="protein sequence ID" value="PSN67165.1"/>
    <property type="molecule type" value="Genomic_DNA"/>
</dbReference>
<reference evidence="3 4" key="1">
    <citation type="journal article" date="2018" name="Front. Microbiol.">
        <title>Genome-Wide Analysis of Corynespora cassiicola Leaf Fall Disease Putative Effectors.</title>
        <authorList>
            <person name="Lopez D."/>
            <person name="Ribeiro S."/>
            <person name="Label P."/>
            <person name="Fumanal B."/>
            <person name="Venisse J.S."/>
            <person name="Kohler A."/>
            <person name="de Oliveira R.R."/>
            <person name="Labutti K."/>
            <person name="Lipzen A."/>
            <person name="Lail K."/>
            <person name="Bauer D."/>
            <person name="Ohm R.A."/>
            <person name="Barry K.W."/>
            <person name="Spatafora J."/>
            <person name="Grigoriev I.V."/>
            <person name="Martin F.M."/>
            <person name="Pujade-Renaud V."/>
        </authorList>
    </citation>
    <scope>NUCLEOTIDE SEQUENCE [LARGE SCALE GENOMIC DNA]</scope>
    <source>
        <strain evidence="3 4">Philippines</strain>
    </source>
</reference>
<protein>
    <submittedName>
        <fullName evidence="3">Uncharacterized protein</fullName>
    </submittedName>
</protein>
<evidence type="ECO:0000256" key="2">
    <source>
        <dbReference type="SAM" id="Phobius"/>
    </source>
</evidence>
<dbReference type="AlphaFoldDB" id="A0A2T2NP05"/>
<dbReference type="STRING" id="1448308.A0A2T2NP05"/>
<feature type="compositionally biased region" description="Basic and acidic residues" evidence="1">
    <location>
        <begin position="128"/>
        <end position="140"/>
    </location>
</feature>
<accession>A0A2T2NP05</accession>
<gene>
    <name evidence="3" type="ORF">BS50DRAFT_553070</name>
</gene>
<keyword evidence="2" id="KW-0472">Membrane</keyword>
<evidence type="ECO:0000313" key="4">
    <source>
        <dbReference type="Proteomes" id="UP000240883"/>
    </source>
</evidence>
<keyword evidence="2" id="KW-1133">Transmembrane helix</keyword>
<evidence type="ECO:0000256" key="1">
    <source>
        <dbReference type="SAM" id="MobiDB-lite"/>
    </source>
</evidence>
<keyword evidence="4" id="KW-1185">Reference proteome</keyword>
<feature type="transmembrane region" description="Helical" evidence="2">
    <location>
        <begin position="308"/>
        <end position="326"/>
    </location>
</feature>
<dbReference type="OrthoDB" id="1937642at2759"/>
<evidence type="ECO:0000313" key="3">
    <source>
        <dbReference type="EMBL" id="PSN67165.1"/>
    </source>
</evidence>